<keyword evidence="2" id="KW-1185">Reference proteome</keyword>
<dbReference type="Proteomes" id="UP000789920">
    <property type="component" value="Unassembled WGS sequence"/>
</dbReference>
<feature type="non-terminal residue" evidence="1">
    <location>
        <position position="1"/>
    </location>
</feature>
<name>A0ACA9SQS9_9GLOM</name>
<reference evidence="1" key="1">
    <citation type="submission" date="2021-06" db="EMBL/GenBank/DDBJ databases">
        <authorList>
            <person name="Kallberg Y."/>
            <person name="Tangrot J."/>
            <person name="Rosling A."/>
        </authorList>
    </citation>
    <scope>NUCLEOTIDE SEQUENCE</scope>
    <source>
        <strain evidence="1">MA461A</strain>
    </source>
</reference>
<evidence type="ECO:0000313" key="2">
    <source>
        <dbReference type="Proteomes" id="UP000789920"/>
    </source>
</evidence>
<dbReference type="EMBL" id="CAJVQC010144312">
    <property type="protein sequence ID" value="CAG8844856.1"/>
    <property type="molecule type" value="Genomic_DNA"/>
</dbReference>
<proteinExistence type="predicted"/>
<accession>A0ACA9SQS9</accession>
<sequence>MDLKLLLNPNIQNEANTLPDYVATVLLANYDYFIIKVHQLPDYITAEGFSV</sequence>
<protein>
    <submittedName>
        <fullName evidence="1">33695_t:CDS:1</fullName>
    </submittedName>
</protein>
<feature type="non-terminal residue" evidence="1">
    <location>
        <position position="51"/>
    </location>
</feature>
<organism evidence="1 2">
    <name type="scientific">Racocetra persica</name>
    <dbReference type="NCBI Taxonomy" id="160502"/>
    <lineage>
        <taxon>Eukaryota</taxon>
        <taxon>Fungi</taxon>
        <taxon>Fungi incertae sedis</taxon>
        <taxon>Mucoromycota</taxon>
        <taxon>Glomeromycotina</taxon>
        <taxon>Glomeromycetes</taxon>
        <taxon>Diversisporales</taxon>
        <taxon>Gigasporaceae</taxon>
        <taxon>Racocetra</taxon>
    </lineage>
</organism>
<gene>
    <name evidence="1" type="ORF">RPERSI_LOCUS33389</name>
</gene>
<comment type="caution">
    <text evidence="1">The sequence shown here is derived from an EMBL/GenBank/DDBJ whole genome shotgun (WGS) entry which is preliminary data.</text>
</comment>
<evidence type="ECO:0000313" key="1">
    <source>
        <dbReference type="EMBL" id="CAG8844856.1"/>
    </source>
</evidence>